<comment type="caution">
    <text evidence="1">The sequence shown here is derived from an EMBL/GenBank/DDBJ whole genome shotgun (WGS) entry which is preliminary data.</text>
</comment>
<evidence type="ECO:0008006" key="3">
    <source>
        <dbReference type="Google" id="ProtNLM"/>
    </source>
</evidence>
<dbReference type="EMBL" id="JAAVJB010000046">
    <property type="protein sequence ID" value="NJP66345.1"/>
    <property type="molecule type" value="Genomic_DNA"/>
</dbReference>
<evidence type="ECO:0000313" key="1">
    <source>
        <dbReference type="EMBL" id="NJP66345.1"/>
    </source>
</evidence>
<accession>A0ABX1AMP0</accession>
<dbReference type="RefSeq" id="WP_167932869.1">
    <property type="nucleotide sequence ID" value="NZ_JAAVJB010000046.1"/>
</dbReference>
<dbReference type="Proteomes" id="UP000746503">
    <property type="component" value="Unassembled WGS sequence"/>
</dbReference>
<dbReference type="InterPro" id="IPR025851">
    <property type="entry name" value="SUKH-4"/>
</dbReference>
<proteinExistence type="predicted"/>
<keyword evidence="2" id="KW-1185">Reference proteome</keyword>
<organism evidence="1 2">
    <name type="scientific">Streptomyces spiramenti</name>
    <dbReference type="NCBI Taxonomy" id="2720606"/>
    <lineage>
        <taxon>Bacteria</taxon>
        <taxon>Bacillati</taxon>
        <taxon>Actinomycetota</taxon>
        <taxon>Actinomycetes</taxon>
        <taxon>Kitasatosporales</taxon>
        <taxon>Streptomycetaceae</taxon>
        <taxon>Streptomyces</taxon>
    </lineage>
</organism>
<protein>
    <recommendedName>
        <fullName evidence="3">SUKH-4 immunity protein</fullName>
    </recommendedName>
</protein>
<gene>
    <name evidence="1" type="ORF">HCJ92_08600</name>
</gene>
<reference evidence="1 2" key="1">
    <citation type="submission" date="2020-03" db="EMBL/GenBank/DDBJ databases">
        <title>Draft genome of Streptomyces sp. ventii, isolated from the Axial Seamount in the Pacific Ocean, and resequencing of the two type strains Streptomyces lonarensis strain NCL 716 and Streptomyces bohaiensis strain 11A07.</title>
        <authorList>
            <person name="Loughran R.M."/>
            <person name="Pfannmuller K.M."/>
            <person name="Wasson B.J."/>
            <person name="Deadmond M.C."/>
            <person name="Paddock B.E."/>
            <person name="Koyack M.J."/>
            <person name="Gallegos D.A."/>
            <person name="Mitchell E.A."/>
            <person name="Ushijima B."/>
            <person name="Saw J.H."/>
            <person name="Mcphail K.L."/>
            <person name="Videau P."/>
        </authorList>
    </citation>
    <scope>NUCLEOTIDE SEQUENCE [LARGE SCALE GENOMIC DNA]</scope>
    <source>
        <strain evidence="2">5675061</strain>
    </source>
</reference>
<name>A0ABX1AMP0_9ACTN</name>
<dbReference type="Pfam" id="PF14435">
    <property type="entry name" value="SUKH-4"/>
    <property type="match status" value="1"/>
</dbReference>
<sequence length="160" mass="17820">MSPKLTYAIQSLKGLRNDPARRFLGDVGLPADNLLFGFAEPIARQVEAYGSEREFIRVGESGDDEEFCVDVDTGEVVCINLADASVWHVSESPEKFLACLEEFTSRYPYGESESELEDREVMANTLKEALLAIDATVFDEDPGYWYTILGDVAIGDYSEE</sequence>
<evidence type="ECO:0000313" key="2">
    <source>
        <dbReference type="Proteomes" id="UP000746503"/>
    </source>
</evidence>